<dbReference type="Pfam" id="PF13521">
    <property type="entry name" value="AAA_28"/>
    <property type="match status" value="1"/>
</dbReference>
<organism evidence="2 3">
    <name type="scientific">Aureococcus anophagefferens</name>
    <name type="common">Harmful bloom alga</name>
    <dbReference type="NCBI Taxonomy" id="44056"/>
    <lineage>
        <taxon>Eukaryota</taxon>
        <taxon>Sar</taxon>
        <taxon>Stramenopiles</taxon>
        <taxon>Ochrophyta</taxon>
        <taxon>Pelagophyceae</taxon>
        <taxon>Pelagomonadales</taxon>
        <taxon>Pelagomonadaceae</taxon>
        <taxon>Aureococcus</taxon>
    </lineage>
</organism>
<evidence type="ECO:0000259" key="1">
    <source>
        <dbReference type="Pfam" id="PF13521"/>
    </source>
</evidence>
<reference evidence="2 3" key="1">
    <citation type="submission" date="2024-03" db="EMBL/GenBank/DDBJ databases">
        <title>Aureococcus anophagefferens CCMP1851 and Kratosvirus quantuckense: Draft genome of a second virus-susceptible host strain in the model system.</title>
        <authorList>
            <person name="Chase E."/>
            <person name="Truchon A.R."/>
            <person name="Schepens W."/>
            <person name="Wilhelm S.W."/>
        </authorList>
    </citation>
    <scope>NUCLEOTIDE SEQUENCE [LARGE SCALE GENOMIC DNA]</scope>
    <source>
        <strain evidence="2 3">CCMP1851</strain>
    </source>
</reference>
<dbReference type="InterPro" id="IPR027417">
    <property type="entry name" value="P-loop_NTPase"/>
</dbReference>
<dbReference type="EMBL" id="JBBJCI010000084">
    <property type="protein sequence ID" value="KAK7249028.1"/>
    <property type="molecule type" value="Genomic_DNA"/>
</dbReference>
<proteinExistence type="predicted"/>
<gene>
    <name evidence="2" type="ORF">SO694_000432106</name>
</gene>
<sequence>MLSRLLPAVPRAAAALAVATGADRFAACEPLELAQPTHRNSTRAPAWTAGTGELGPARVHRIVITGGPCAGKTTAMSKLSLRLTNMGFDVFVVPELATLTITGGASPGSYDVAQHVGWETAILREQMHLEDCFEEIAAKVSLPLGRHAVLLCDRGTMDVLAYVGKDAFDEVCEENGWTVPQLRDQRYEAVVHLVTAAVGAEAFYTLENNKARSESRDEAVALDGKLSRAWVGHNNLRIIENTGGFEEKMRRTTAAVCESLGVPGPKAKPHWWIVEAPSGLPADCEHAEWRLEHIFLKTSDGTESRITRKSQPGLTTYHHRVRGERVNGEHSVAERTLSLREFKALLKNADPERSSIKKTRKAFIWQNEYYLLDTFHSPPAAAGTTTLFVEKPVAETRSSFPPFLELKSDVTTTEWFSSKAHDSYQRTMAMAEDLALRRRPTTKD</sequence>
<comment type="caution">
    <text evidence="2">The sequence shown here is derived from an EMBL/GenBank/DDBJ whole genome shotgun (WGS) entry which is preliminary data.</text>
</comment>
<dbReference type="InterPro" id="IPR053227">
    <property type="entry name" value="TRPL-trafficking_regulator"/>
</dbReference>
<dbReference type="Gene3D" id="3.40.50.300">
    <property type="entry name" value="P-loop containing nucleotide triphosphate hydrolases"/>
    <property type="match status" value="1"/>
</dbReference>
<keyword evidence="3" id="KW-1185">Reference proteome</keyword>
<dbReference type="PANTHER" id="PTHR34932:SF1">
    <property type="entry name" value="TRPL TRANSLOCATION DEFECT PROTEIN 14"/>
    <property type="match status" value="1"/>
</dbReference>
<dbReference type="SUPFAM" id="SSF52540">
    <property type="entry name" value="P-loop containing nucleoside triphosphate hydrolases"/>
    <property type="match status" value="1"/>
</dbReference>
<dbReference type="InterPro" id="IPR038727">
    <property type="entry name" value="NadR/Ttd14_AAA_dom"/>
</dbReference>
<dbReference type="Proteomes" id="UP001363151">
    <property type="component" value="Unassembled WGS sequence"/>
</dbReference>
<accession>A0ABR1G7S3</accession>
<protein>
    <submittedName>
        <fullName evidence="2">AAA ATPase</fullName>
    </submittedName>
</protein>
<dbReference type="Gene3D" id="2.40.320.10">
    <property type="entry name" value="Hypothetical Protein Pfu-838710-001"/>
    <property type="match status" value="1"/>
</dbReference>
<name>A0ABR1G7S3_AURAN</name>
<evidence type="ECO:0000313" key="3">
    <source>
        <dbReference type="Proteomes" id="UP001363151"/>
    </source>
</evidence>
<dbReference type="PANTHER" id="PTHR34932">
    <property type="entry name" value="TRPL TRANSLOCATION DEFECT PROTEIN 14"/>
    <property type="match status" value="1"/>
</dbReference>
<evidence type="ECO:0000313" key="2">
    <source>
        <dbReference type="EMBL" id="KAK7249028.1"/>
    </source>
</evidence>
<feature type="domain" description="NadR/Ttd14 AAA" evidence="1">
    <location>
        <begin position="61"/>
        <end position="248"/>
    </location>
</feature>